<dbReference type="PANTHER" id="PTHR36115">
    <property type="entry name" value="PROLINE-RICH ANTIGEN HOMOLOG-RELATED"/>
    <property type="match status" value="1"/>
</dbReference>
<reference evidence="8 9" key="1">
    <citation type="submission" date="2020-08" db="EMBL/GenBank/DDBJ databases">
        <title>Genome Sequencing of Nocardia wallacei strain FMUON74 and assembly.</title>
        <authorList>
            <person name="Toyokawa M."/>
            <person name="Uesaka K."/>
        </authorList>
    </citation>
    <scope>NUCLEOTIDE SEQUENCE [LARGE SCALE GENOMIC DNA]</scope>
    <source>
        <strain evidence="8 9">FMUON74</strain>
    </source>
</reference>
<name>A0A7G1KFI9_9NOCA</name>
<evidence type="ECO:0000256" key="2">
    <source>
        <dbReference type="ARBA" id="ARBA00022475"/>
    </source>
</evidence>
<dbReference type="RefSeq" id="WP_187687315.1">
    <property type="nucleotide sequence ID" value="NZ_AP023396.1"/>
</dbReference>
<dbReference type="InterPro" id="IPR051791">
    <property type="entry name" value="Pra-immunoreactive"/>
</dbReference>
<feature type="transmembrane region" description="Helical" evidence="6">
    <location>
        <begin position="12"/>
        <end position="40"/>
    </location>
</feature>
<evidence type="ECO:0000313" key="9">
    <source>
        <dbReference type="Proteomes" id="UP000516173"/>
    </source>
</evidence>
<dbReference type="GeneID" id="80346216"/>
<dbReference type="GO" id="GO:0005524">
    <property type="term" value="F:ATP binding"/>
    <property type="evidence" value="ECO:0007669"/>
    <property type="project" value="InterPro"/>
</dbReference>
<evidence type="ECO:0000256" key="5">
    <source>
        <dbReference type="ARBA" id="ARBA00023136"/>
    </source>
</evidence>
<comment type="subcellular location">
    <subcellularLocation>
        <location evidence="1">Cell membrane</location>
        <topology evidence="1">Multi-pass membrane protein</topology>
    </subcellularLocation>
</comment>
<evidence type="ECO:0000256" key="4">
    <source>
        <dbReference type="ARBA" id="ARBA00022989"/>
    </source>
</evidence>
<dbReference type="GO" id="GO:0004672">
    <property type="term" value="F:protein kinase activity"/>
    <property type="evidence" value="ECO:0007669"/>
    <property type="project" value="InterPro"/>
</dbReference>
<dbReference type="PANTHER" id="PTHR36115:SF6">
    <property type="entry name" value="PROLINE-RICH ANTIGEN HOMOLOG"/>
    <property type="match status" value="1"/>
</dbReference>
<feature type="domain" description="Protein kinase" evidence="7">
    <location>
        <begin position="155"/>
        <end position="368"/>
    </location>
</feature>
<dbReference type="Gene3D" id="1.10.510.10">
    <property type="entry name" value="Transferase(Phosphotransferase) domain 1"/>
    <property type="match status" value="1"/>
</dbReference>
<organism evidence="8 9">
    <name type="scientific">Nocardia wallacei</name>
    <dbReference type="NCBI Taxonomy" id="480035"/>
    <lineage>
        <taxon>Bacteria</taxon>
        <taxon>Bacillati</taxon>
        <taxon>Actinomycetota</taxon>
        <taxon>Actinomycetes</taxon>
        <taxon>Mycobacteriales</taxon>
        <taxon>Nocardiaceae</taxon>
        <taxon>Nocardia</taxon>
    </lineage>
</organism>
<dbReference type="GO" id="GO:0005886">
    <property type="term" value="C:plasma membrane"/>
    <property type="evidence" value="ECO:0007669"/>
    <property type="project" value="UniProtKB-SubCell"/>
</dbReference>
<evidence type="ECO:0000256" key="3">
    <source>
        <dbReference type="ARBA" id="ARBA00022692"/>
    </source>
</evidence>
<protein>
    <recommendedName>
        <fullName evidence="7">Protein kinase domain-containing protein</fullName>
    </recommendedName>
</protein>
<dbReference type="SMART" id="SM00220">
    <property type="entry name" value="S_TKc"/>
    <property type="match status" value="1"/>
</dbReference>
<dbReference type="EMBL" id="AP023396">
    <property type="protein sequence ID" value="BCK53855.1"/>
    <property type="molecule type" value="Genomic_DNA"/>
</dbReference>
<gene>
    <name evidence="8" type="ORF">NWFMUON74_16270</name>
</gene>
<dbReference type="InterPro" id="IPR011009">
    <property type="entry name" value="Kinase-like_dom_sf"/>
</dbReference>
<dbReference type="KEGG" id="nwl:NWFMUON74_16270"/>
<keyword evidence="3 6" id="KW-0812">Transmembrane</keyword>
<evidence type="ECO:0000313" key="8">
    <source>
        <dbReference type="EMBL" id="BCK53855.1"/>
    </source>
</evidence>
<dbReference type="InterPro" id="IPR010432">
    <property type="entry name" value="RDD"/>
</dbReference>
<proteinExistence type="predicted"/>
<evidence type="ECO:0000256" key="6">
    <source>
        <dbReference type="SAM" id="Phobius"/>
    </source>
</evidence>
<dbReference type="InterPro" id="IPR000719">
    <property type="entry name" value="Prot_kinase_dom"/>
</dbReference>
<keyword evidence="2" id="KW-1003">Cell membrane</keyword>
<sequence>MTSEVGLRYTSWPVRVLSAVIDLLLVGVLLAVGIVVARILHPWLTPEVMGRPGSTLGYAASIERSRTVTRWLVASMLLVVGLLSLVNTVVVQGLTGRTLGKFVTGQRLIDPGTGRAVGVGRAFLRQLAHTVDALPCYLGFFWPLIDEQRRTFADMVAKTVVVRGHGAEVVGAGTAPVGSTQALTRTEAAGSTVQAEAVGSTIRAESVESASGVVAVGPTLREVVAAHGPLDEPVVRDLALRSAQALAVRHDRGGVHGRVGPDAVRLTARGAVLTDESAGPALLRPPEAVLGQYVGPAADIFALGSTLVYAATGNPPFGSGSDDVIAQRVVEAEPDLAWVPAGLRDVLASCLAKQPGDRPTAAALVGLFGGAAVAGAQPASPPAEIAVRFATGATAGTETPWNATPVGASSGRRTWRVVLPWIVTAVCVVASAVVTVVVTVPSWGTGGGYTAGRIGNACELIDLGMPDGPALPPAHTESRASQPYSSHHCRVRSSATVLSVLARVVNDGHSPQAMYDKARADAAREAGGFLDATSVGWLGLGEHSYFHVLDSRQCVVGILDDNLFVEVWVLRLPDATVQVGPVCQHQATTVWERLR</sequence>
<accession>A0A7G1KFI9</accession>
<evidence type="ECO:0000256" key="1">
    <source>
        <dbReference type="ARBA" id="ARBA00004651"/>
    </source>
</evidence>
<dbReference type="AlphaFoldDB" id="A0A7G1KFI9"/>
<dbReference type="Pfam" id="PF06271">
    <property type="entry name" value="RDD"/>
    <property type="match status" value="1"/>
</dbReference>
<dbReference type="SUPFAM" id="SSF56112">
    <property type="entry name" value="Protein kinase-like (PK-like)"/>
    <property type="match status" value="1"/>
</dbReference>
<dbReference type="Proteomes" id="UP000516173">
    <property type="component" value="Chromosome"/>
</dbReference>
<keyword evidence="4 6" id="KW-1133">Transmembrane helix</keyword>
<keyword evidence="5 6" id="KW-0472">Membrane</keyword>
<keyword evidence="9" id="KW-1185">Reference proteome</keyword>
<feature type="transmembrane region" description="Helical" evidence="6">
    <location>
        <begin position="71"/>
        <end position="91"/>
    </location>
</feature>
<evidence type="ECO:0000259" key="7">
    <source>
        <dbReference type="SMART" id="SM00220"/>
    </source>
</evidence>